<dbReference type="GO" id="GO:0008854">
    <property type="term" value="F:exodeoxyribonuclease V activity"/>
    <property type="evidence" value="ECO:0007669"/>
    <property type="project" value="InterPro"/>
</dbReference>
<dbReference type="GO" id="GO:0003677">
    <property type="term" value="F:DNA binding"/>
    <property type="evidence" value="ECO:0007669"/>
    <property type="project" value="UniProtKB-UniRule"/>
</dbReference>
<sequence length="1152" mass="130533">MGQLTPGFIVAHSHKMEALTDLVVKITGDYPLDPLETETILVQSNGIAQWLKLAMAEQNGIAAMLDVTLPARFLWQAYRAVLGDAIPKTSPFDKDRLSWRILRLLPELLEDAEFAPLRGYLQNDPDSRKHYQLSERLADLFDQYQIYRSDWLADWADGGNTMVDQQAHEQQRWQPKLWRALLQDVGAQDYWNNRAQLHQRFLQQARQLNLTTRPAQLPRRVVVLGISSLPQQTLEVLDALKGHTQIVLCVHNPCQFHWADIVDGRQELSRLQIPQQRFDYKQGITAGTSDDLLHTQTHPLLASWGKQGRDYIRLLDLFDETRDKAAQFNELSFELFDEQPPENTLQQLQSDILQLRSLAEIQSCERGSPDTSVVFQQAHSPQREVEVLHDQLLAAFAENPNLRPRDMMVMVPDIDTYAPHIQAVFGRFERHDERFIPFTIADQAQRQRNPLLIVLERLLNAPQERFSMSDVLDMLQVPALQARFGISDSDLPLLQQWIQAAGIRWGLHGQHRESLGLPAQAEQNSWRFGLRRMLLGYAAGDTRPGNQQAWQNIEPFAEVGGLQAALAGPLAQLLDSLDNLWQQLQHDRTPSDWVLCFNQLLSDFFAPQSDADVLLLARVQEQLLSWQQACDDANFNDLLPLNIAREAWLSRLDQAQLNQRFLAGAVNFATLMPMRAIPFQQLYLLGMNDGDYPRSTKPLDFDLMAHQSRPGDRSRREDDRYLFLEALLSARQKFYVSWIGRSIQDNSSRPPSVLVSQLLEHLEQGWAQPAVTGHALQPFAASYFNTDEPKGLFTYAHEWQHAVGVAAGSNEQTPADTALAELSPWRPESPLNLKQLSDFLREPARLLFQQRLNVYLYQQQLSATDEELFSSDGLQSWQQVERLIQAMQRAAHQSQDIHVATNAELSRLQREGELPPAAGGEFEQLQLTQVITEVGARYQRLRERASKPLLPVHGSFELAPAGAADKPALLLQDNLDNLYESAGGERYCLQLCASNLRAGKKPDSPARLKHASLPWVTHLLLNSQQPTRFFIAGRDSVLHLPPMAAAEAETLLAELGKAVLENFRQPLPITLDLAEQADAKDLASQYDFGGFRQSALKERAPYCSRVFPSFSHIGADGRFDQAMTQLYSPLIEALQAGDEWLQEQQLLTEAST</sequence>
<feature type="domain" description="RecC C-terminal" evidence="11">
    <location>
        <begin position="829"/>
        <end position="1073"/>
    </location>
</feature>
<dbReference type="PANTHER" id="PTHR30591">
    <property type="entry name" value="RECBCD ENZYME SUBUNIT RECC"/>
    <property type="match status" value="1"/>
</dbReference>
<reference evidence="13" key="1">
    <citation type="submission" date="2017-04" db="EMBL/GenBank/DDBJ databases">
        <authorList>
            <person name="Varghese N."/>
            <person name="Submissions S."/>
        </authorList>
    </citation>
    <scope>NUCLEOTIDE SEQUENCE [LARGE SCALE GENOMIC DNA]</scope>
</reference>
<evidence type="ECO:0000313" key="13">
    <source>
        <dbReference type="Proteomes" id="UP000194450"/>
    </source>
</evidence>
<dbReference type="Pfam" id="PF17946">
    <property type="entry name" value="RecC_C"/>
    <property type="match status" value="1"/>
</dbReference>
<keyword evidence="4 10" id="KW-0378">Hydrolase</keyword>
<dbReference type="NCBIfam" id="TIGR01450">
    <property type="entry name" value="recC"/>
    <property type="match status" value="1"/>
</dbReference>
<dbReference type="GO" id="GO:0000724">
    <property type="term" value="P:double-strand break repair via homologous recombination"/>
    <property type="evidence" value="ECO:0007669"/>
    <property type="project" value="UniProtKB-UniRule"/>
</dbReference>
<dbReference type="GO" id="GO:0009338">
    <property type="term" value="C:exodeoxyribonuclease V complex"/>
    <property type="evidence" value="ECO:0007669"/>
    <property type="project" value="InterPro"/>
</dbReference>
<dbReference type="SUPFAM" id="SSF52540">
    <property type="entry name" value="P-loop containing nucleoside triphosphate hydrolases"/>
    <property type="match status" value="2"/>
</dbReference>
<evidence type="ECO:0000256" key="3">
    <source>
        <dbReference type="ARBA" id="ARBA00022763"/>
    </source>
</evidence>
<dbReference type="InterPro" id="IPR006697">
    <property type="entry name" value="RecC"/>
</dbReference>
<keyword evidence="7 10" id="KW-0067">ATP-binding</keyword>
<evidence type="ECO:0000256" key="5">
    <source>
        <dbReference type="ARBA" id="ARBA00022806"/>
    </source>
</evidence>
<keyword evidence="2 10" id="KW-0547">Nucleotide-binding</keyword>
<comment type="subunit">
    <text evidence="10">Heterotrimer of RecB, RecC and RecD. All subunits contribute to DNA-binding.</text>
</comment>
<name>A0A1Y6FW95_9GAMM</name>
<dbReference type="Gene3D" id="1.10.10.160">
    <property type="match status" value="1"/>
</dbReference>
<organism evidence="12 13">
    <name type="scientific">Pseudidiomarina planktonica</name>
    <dbReference type="NCBI Taxonomy" id="1323738"/>
    <lineage>
        <taxon>Bacteria</taxon>
        <taxon>Pseudomonadati</taxon>
        <taxon>Pseudomonadota</taxon>
        <taxon>Gammaproteobacteria</taxon>
        <taxon>Alteromonadales</taxon>
        <taxon>Idiomarinaceae</taxon>
        <taxon>Pseudidiomarina</taxon>
    </lineage>
</organism>
<comment type="miscellaneous">
    <text evidence="10">In the RecBCD complex, RecB has a slow 3'-5' helicase, an exonuclease activity and loads RecA onto ssDNA, RecD has a fast 5'-3' helicase activity, while RecC stimulates the ATPase and processivity of the RecB helicase and contributes to recognition of the Chi site.</text>
</comment>
<dbReference type="Gene3D" id="1.10.10.990">
    <property type="match status" value="1"/>
</dbReference>
<evidence type="ECO:0000256" key="4">
    <source>
        <dbReference type="ARBA" id="ARBA00022801"/>
    </source>
</evidence>
<dbReference type="PANTHER" id="PTHR30591:SF1">
    <property type="entry name" value="RECBCD ENZYME SUBUNIT RECC"/>
    <property type="match status" value="1"/>
</dbReference>
<dbReference type="EMBL" id="FXWH01000002">
    <property type="protein sequence ID" value="SMQ80053.1"/>
    <property type="molecule type" value="Genomic_DNA"/>
</dbReference>
<dbReference type="GO" id="GO:0003678">
    <property type="term" value="F:DNA helicase activity"/>
    <property type="evidence" value="ECO:0007669"/>
    <property type="project" value="UniProtKB-UniRule"/>
</dbReference>
<comment type="similarity">
    <text evidence="10">Belongs to the RecC family.</text>
</comment>
<dbReference type="Gene3D" id="3.40.50.10930">
    <property type="match status" value="1"/>
</dbReference>
<keyword evidence="5 10" id="KW-0347">Helicase</keyword>
<dbReference type="InterPro" id="IPR027417">
    <property type="entry name" value="P-loop_NTPase"/>
</dbReference>
<protein>
    <recommendedName>
        <fullName evidence="10">RecBCD enzyme subunit RecC</fullName>
    </recommendedName>
    <alternativeName>
        <fullName evidence="10">Exonuclease V subunit RecC</fullName>
        <shortName evidence="10">ExoV subunit RecC</shortName>
    </alternativeName>
    <alternativeName>
        <fullName evidence="10">Helicase/nuclease RecBCD subunit RecC</fullName>
    </alternativeName>
</protein>
<dbReference type="OrthoDB" id="9762834at2"/>
<dbReference type="HAMAP" id="MF_01486">
    <property type="entry name" value="RecC"/>
    <property type="match status" value="1"/>
</dbReference>
<gene>
    <name evidence="10" type="primary">recC</name>
    <name evidence="12" type="ORF">SAMN06297229_1966</name>
</gene>
<keyword evidence="8 10" id="KW-0238">DNA-binding</keyword>
<evidence type="ECO:0000313" key="12">
    <source>
        <dbReference type="EMBL" id="SMQ80053.1"/>
    </source>
</evidence>
<keyword evidence="13" id="KW-1185">Reference proteome</keyword>
<comment type="function">
    <text evidence="10">A helicase/nuclease that prepares dsDNA breaks (DSB) for recombinational DNA repair. Binds to DSBs and unwinds DNA via a highly rapid and processive ATP-dependent bidirectional helicase activity. Unwinds dsDNA until it encounters a Chi (crossover hotspot instigator) sequence from the 3' direction. Cuts ssDNA a few nucleotides 3' to the Chi site. The properties and activities of the enzyme are changed at Chi. The Chi-altered holoenzyme produces a long 3'-ssDNA overhang and facilitates RecA-binding to the ssDNA for homologous DNA recombination and repair. Holoenzyme degrades any linearized DNA that is unable to undergo homologous recombination. In the holoenzyme this subunit recognizes the wild-type Chi sequence, and when added to isolated RecB increases its ATP-dependent helicase processivity.</text>
</comment>
<keyword evidence="6 10" id="KW-0269">Exonuclease</keyword>
<dbReference type="InterPro" id="IPR041500">
    <property type="entry name" value="RecC_C"/>
</dbReference>
<dbReference type="Gene3D" id="3.40.50.300">
    <property type="entry name" value="P-loop containing nucleotide triphosphate hydrolases"/>
    <property type="match status" value="2"/>
</dbReference>
<dbReference type="Proteomes" id="UP000194450">
    <property type="component" value="Unassembled WGS sequence"/>
</dbReference>
<dbReference type="GO" id="GO:0005524">
    <property type="term" value="F:ATP binding"/>
    <property type="evidence" value="ECO:0007669"/>
    <property type="project" value="UniProtKB-UniRule"/>
</dbReference>
<evidence type="ECO:0000256" key="2">
    <source>
        <dbReference type="ARBA" id="ARBA00022741"/>
    </source>
</evidence>
<evidence type="ECO:0000256" key="10">
    <source>
        <dbReference type="HAMAP-Rule" id="MF_01486"/>
    </source>
</evidence>
<accession>A0A1Y6FW95</accession>
<dbReference type="InterPro" id="IPR011335">
    <property type="entry name" value="Restrct_endonuc-II-like"/>
</dbReference>
<evidence type="ECO:0000256" key="9">
    <source>
        <dbReference type="ARBA" id="ARBA00023204"/>
    </source>
</evidence>
<proteinExistence type="inferred from homology"/>
<dbReference type="SUPFAM" id="SSF52980">
    <property type="entry name" value="Restriction endonuclease-like"/>
    <property type="match status" value="1"/>
</dbReference>
<evidence type="ECO:0000256" key="8">
    <source>
        <dbReference type="ARBA" id="ARBA00023125"/>
    </source>
</evidence>
<dbReference type="Pfam" id="PF04257">
    <property type="entry name" value="Exonuc_V_gamma"/>
    <property type="match status" value="1"/>
</dbReference>
<keyword evidence="3 10" id="KW-0227">DNA damage</keyword>
<evidence type="ECO:0000259" key="11">
    <source>
        <dbReference type="Pfam" id="PF17946"/>
    </source>
</evidence>
<dbReference type="RefSeq" id="WP_086435099.1">
    <property type="nucleotide sequence ID" value="NZ_FXWH01000002.1"/>
</dbReference>
<keyword evidence="1 10" id="KW-0540">Nuclease</keyword>
<dbReference type="PIRSF" id="PIRSF000980">
    <property type="entry name" value="RecC"/>
    <property type="match status" value="1"/>
</dbReference>
<dbReference type="InterPro" id="IPR013986">
    <property type="entry name" value="DExx_box_DNA_helicase_dom_sf"/>
</dbReference>
<dbReference type="AlphaFoldDB" id="A0A1Y6FW95"/>
<evidence type="ECO:0000256" key="1">
    <source>
        <dbReference type="ARBA" id="ARBA00022722"/>
    </source>
</evidence>
<evidence type="ECO:0000256" key="6">
    <source>
        <dbReference type="ARBA" id="ARBA00022839"/>
    </source>
</evidence>
<evidence type="ECO:0000256" key="7">
    <source>
        <dbReference type="ARBA" id="ARBA00022840"/>
    </source>
</evidence>
<keyword evidence="9 10" id="KW-0234">DNA repair</keyword>